<evidence type="ECO:0000256" key="4">
    <source>
        <dbReference type="ARBA" id="ARBA00023136"/>
    </source>
</evidence>
<feature type="domain" description="O-antigen ligase-related" evidence="6">
    <location>
        <begin position="413"/>
        <end position="491"/>
    </location>
</feature>
<protein>
    <submittedName>
        <fullName evidence="7">O-antigen ligase-like membrane protein</fullName>
    </submittedName>
</protein>
<feature type="transmembrane region" description="Helical" evidence="5">
    <location>
        <begin position="88"/>
        <end position="110"/>
    </location>
</feature>
<dbReference type="EMBL" id="RAPN01000004">
    <property type="protein sequence ID" value="RKD86300.1"/>
    <property type="molecule type" value="Genomic_DNA"/>
</dbReference>
<feature type="transmembrane region" description="Helical" evidence="5">
    <location>
        <begin position="178"/>
        <end position="197"/>
    </location>
</feature>
<keyword evidence="2 5" id="KW-0812">Transmembrane</keyword>
<keyword evidence="8" id="KW-1185">Reference proteome</keyword>
<evidence type="ECO:0000256" key="1">
    <source>
        <dbReference type="ARBA" id="ARBA00004141"/>
    </source>
</evidence>
<sequence>MFDRAQGFFMPTSQRGYWDFIIFGARTDPHQMTTLKREHFFYYGLLLFAAALPFSVALISLSAILLLLFSFISFKRDRLKASYPERKYLLFFVAIYLLHVLGMVFCKDFASGLYDLNKALPFLTIPLAFLLAPVVSTKQFRNVLSVFFWAVVFSAFITLVKFYLATDQLLLDAQFTGYIHHIRFSLMIVLALAIQVYLMPSSITRLKRWSFVVVAAMVFLVYFLFWQQSLTGLVTFWALLCFSLIIFFYKKASTKYRIAGTLVLFLLVLLPAGYVYRVVSDFYNVDEIKRNELPVKTPQGNSYIHDFNNPFTENGHWVGLYVCEPELRDSWNKRSDLDYDKTDANGYRVKDTLTRYLTSRNLKKDADGVAQLSDEEIKLIEEGTSNYLLATRKASLYPRLYVSVWEVDQYMKTGNANNKSIAQRIEYFQAAWTIWQKHFWFGVGTGNWKVAYKNTYQQMGSDMDESQYADAHNQYLAWLVRFGFIGTVIILFLFFWPVLRVQLSQFPLFGAFIFILVVSNMGDSNLDTHVGGYFFLLFYCLFLTHREYLKPGALRRKSN</sequence>
<evidence type="ECO:0000256" key="3">
    <source>
        <dbReference type="ARBA" id="ARBA00022989"/>
    </source>
</evidence>
<feature type="transmembrane region" description="Helical" evidence="5">
    <location>
        <begin position="530"/>
        <end position="549"/>
    </location>
</feature>
<feature type="transmembrane region" description="Helical" evidence="5">
    <location>
        <begin position="232"/>
        <end position="249"/>
    </location>
</feature>
<dbReference type="GO" id="GO:0016874">
    <property type="term" value="F:ligase activity"/>
    <property type="evidence" value="ECO:0007669"/>
    <property type="project" value="UniProtKB-KW"/>
</dbReference>
<name>A0A419VVV5_9BACT</name>
<comment type="subcellular location">
    <subcellularLocation>
        <location evidence="1">Membrane</location>
        <topology evidence="1">Multi-pass membrane protein</topology>
    </subcellularLocation>
</comment>
<reference evidence="7 8" key="1">
    <citation type="submission" date="2018-09" db="EMBL/GenBank/DDBJ databases">
        <title>Genomic Encyclopedia of Archaeal and Bacterial Type Strains, Phase II (KMG-II): from individual species to whole genera.</title>
        <authorList>
            <person name="Goeker M."/>
        </authorList>
    </citation>
    <scope>NUCLEOTIDE SEQUENCE [LARGE SCALE GENOMIC DNA]</scope>
    <source>
        <strain evidence="7 8">DSM 27148</strain>
    </source>
</reference>
<evidence type="ECO:0000259" key="6">
    <source>
        <dbReference type="Pfam" id="PF04932"/>
    </source>
</evidence>
<dbReference type="PANTHER" id="PTHR37422:SF13">
    <property type="entry name" value="LIPOPOLYSACCHARIDE BIOSYNTHESIS PROTEIN PA4999-RELATED"/>
    <property type="match status" value="1"/>
</dbReference>
<gene>
    <name evidence="7" type="ORF">BC643_3991</name>
</gene>
<dbReference type="AlphaFoldDB" id="A0A419VVV5"/>
<comment type="caution">
    <text evidence="7">The sequence shown here is derived from an EMBL/GenBank/DDBJ whole genome shotgun (WGS) entry which is preliminary data.</text>
</comment>
<evidence type="ECO:0000313" key="8">
    <source>
        <dbReference type="Proteomes" id="UP000283387"/>
    </source>
</evidence>
<feature type="transmembrane region" description="Helical" evidence="5">
    <location>
        <begin position="209"/>
        <end position="226"/>
    </location>
</feature>
<accession>A0A419VVV5</accession>
<dbReference type="Pfam" id="PF04932">
    <property type="entry name" value="Wzy_C"/>
    <property type="match status" value="1"/>
</dbReference>
<evidence type="ECO:0000256" key="5">
    <source>
        <dbReference type="SAM" id="Phobius"/>
    </source>
</evidence>
<dbReference type="InterPro" id="IPR007016">
    <property type="entry name" value="O-antigen_ligase-rel_domated"/>
</dbReference>
<keyword evidence="3 5" id="KW-1133">Transmembrane helix</keyword>
<keyword evidence="4 5" id="KW-0472">Membrane</keyword>
<proteinExistence type="predicted"/>
<feature type="transmembrane region" description="Helical" evidence="5">
    <location>
        <begin position="116"/>
        <end position="134"/>
    </location>
</feature>
<feature type="transmembrane region" description="Helical" evidence="5">
    <location>
        <begin position="40"/>
        <end position="68"/>
    </location>
</feature>
<dbReference type="GO" id="GO:0016020">
    <property type="term" value="C:membrane"/>
    <property type="evidence" value="ECO:0007669"/>
    <property type="project" value="UniProtKB-SubCell"/>
</dbReference>
<dbReference type="InterPro" id="IPR051533">
    <property type="entry name" value="WaaL-like"/>
</dbReference>
<organism evidence="7 8">
    <name type="scientific">Mangrovibacterium diazotrophicum</name>
    <dbReference type="NCBI Taxonomy" id="1261403"/>
    <lineage>
        <taxon>Bacteria</taxon>
        <taxon>Pseudomonadati</taxon>
        <taxon>Bacteroidota</taxon>
        <taxon>Bacteroidia</taxon>
        <taxon>Marinilabiliales</taxon>
        <taxon>Prolixibacteraceae</taxon>
        <taxon>Mangrovibacterium</taxon>
    </lineage>
</organism>
<evidence type="ECO:0000256" key="2">
    <source>
        <dbReference type="ARBA" id="ARBA00022692"/>
    </source>
</evidence>
<feature type="transmembrane region" description="Helical" evidence="5">
    <location>
        <begin position="475"/>
        <end position="499"/>
    </location>
</feature>
<feature type="transmembrane region" description="Helical" evidence="5">
    <location>
        <begin position="506"/>
        <end position="524"/>
    </location>
</feature>
<dbReference type="Proteomes" id="UP000283387">
    <property type="component" value="Unassembled WGS sequence"/>
</dbReference>
<dbReference type="PANTHER" id="PTHR37422">
    <property type="entry name" value="TEICHURONIC ACID BIOSYNTHESIS PROTEIN TUAE"/>
    <property type="match status" value="1"/>
</dbReference>
<keyword evidence="7" id="KW-0436">Ligase</keyword>
<evidence type="ECO:0000313" key="7">
    <source>
        <dbReference type="EMBL" id="RKD86300.1"/>
    </source>
</evidence>
<feature type="transmembrane region" description="Helical" evidence="5">
    <location>
        <begin position="146"/>
        <end position="166"/>
    </location>
</feature>
<feature type="transmembrane region" description="Helical" evidence="5">
    <location>
        <begin position="256"/>
        <end position="276"/>
    </location>
</feature>